<evidence type="ECO:0000313" key="2">
    <source>
        <dbReference type="EMBL" id="CAD2154082.1"/>
    </source>
</evidence>
<evidence type="ECO:0000256" key="1">
    <source>
        <dbReference type="SAM" id="SignalP"/>
    </source>
</evidence>
<dbReference type="Proteomes" id="UP000580250">
    <property type="component" value="Unassembled WGS sequence"/>
</dbReference>
<reference evidence="2 3" key="1">
    <citation type="submission" date="2020-08" db="EMBL/GenBank/DDBJ databases">
        <authorList>
            <person name="Koutsovoulos G."/>
            <person name="Danchin GJ E."/>
        </authorList>
    </citation>
    <scope>NUCLEOTIDE SEQUENCE [LARGE SCALE GENOMIC DNA]</scope>
</reference>
<dbReference type="EMBL" id="CAJEWN010000055">
    <property type="protein sequence ID" value="CAD2154082.1"/>
    <property type="molecule type" value="Genomic_DNA"/>
</dbReference>
<organism evidence="2 3">
    <name type="scientific">Meloidogyne enterolobii</name>
    <name type="common">Root-knot nematode worm</name>
    <name type="synonym">Meloidogyne mayaguensis</name>
    <dbReference type="NCBI Taxonomy" id="390850"/>
    <lineage>
        <taxon>Eukaryota</taxon>
        <taxon>Metazoa</taxon>
        <taxon>Ecdysozoa</taxon>
        <taxon>Nematoda</taxon>
        <taxon>Chromadorea</taxon>
        <taxon>Rhabditida</taxon>
        <taxon>Tylenchina</taxon>
        <taxon>Tylenchomorpha</taxon>
        <taxon>Tylenchoidea</taxon>
        <taxon>Meloidogynidae</taxon>
        <taxon>Meloidogyninae</taxon>
        <taxon>Meloidogyne</taxon>
    </lineage>
</organism>
<feature type="signal peptide" evidence="1">
    <location>
        <begin position="1"/>
        <end position="22"/>
    </location>
</feature>
<accession>A0A6V7UDS8</accession>
<dbReference type="AlphaFoldDB" id="A0A6V7UDS8"/>
<comment type="caution">
    <text evidence="2">The sequence shown here is derived from an EMBL/GenBank/DDBJ whole genome shotgun (WGS) entry which is preliminary data.</text>
</comment>
<sequence>MIMNYLLFLIILFIGIIITVNGDCSLPCNPVSCEFGCGILSDIIYGALEVNKN</sequence>
<proteinExistence type="predicted"/>
<gene>
    <name evidence="2" type="ORF">MENT_LOCUS11361</name>
</gene>
<keyword evidence="1" id="KW-0732">Signal</keyword>
<evidence type="ECO:0000313" key="3">
    <source>
        <dbReference type="Proteomes" id="UP000580250"/>
    </source>
</evidence>
<protein>
    <submittedName>
        <fullName evidence="2">Uncharacterized protein</fullName>
    </submittedName>
</protein>
<feature type="chain" id="PRO_5028173664" evidence="1">
    <location>
        <begin position="23"/>
        <end position="53"/>
    </location>
</feature>
<name>A0A6V7UDS8_MELEN</name>